<dbReference type="AlphaFoldDB" id="A0A8T2NPM2"/>
<comment type="caution">
    <text evidence="1">The sequence shown here is derived from an EMBL/GenBank/DDBJ whole genome shotgun (WGS) entry which is preliminary data.</text>
</comment>
<name>A0A8T2NPM2_9TELE</name>
<accession>A0A8T2NPM2</accession>
<sequence>MLGYVRSKRREKKKPNMFTHLLYEEEKREWGAIQKKHSLTLQTISGLRSVQVSLPFGGPLYDGRLPVPLSCALCSMEQSSISSLCSSSDVHFAIEEESDSGTADGAEEGLKGGTDNCEDFADILKERFLPGCEHDDVTQKREKTSAVGHIDVSSTCRRRGNHFESSSFVSSNIERRRTQEVRYEGHGGDEVVVVERRTRSEYRDAPHLDALIVGGHFTHVVTTPQQLYDSN</sequence>
<organism evidence="1 2">
    <name type="scientific">Albula glossodonta</name>
    <name type="common">roundjaw bonefish</name>
    <dbReference type="NCBI Taxonomy" id="121402"/>
    <lineage>
        <taxon>Eukaryota</taxon>
        <taxon>Metazoa</taxon>
        <taxon>Chordata</taxon>
        <taxon>Craniata</taxon>
        <taxon>Vertebrata</taxon>
        <taxon>Euteleostomi</taxon>
        <taxon>Actinopterygii</taxon>
        <taxon>Neopterygii</taxon>
        <taxon>Teleostei</taxon>
        <taxon>Albuliformes</taxon>
        <taxon>Albulidae</taxon>
        <taxon>Albula</taxon>
    </lineage>
</organism>
<evidence type="ECO:0000313" key="1">
    <source>
        <dbReference type="EMBL" id="KAG9342179.1"/>
    </source>
</evidence>
<dbReference type="Proteomes" id="UP000824540">
    <property type="component" value="Unassembled WGS sequence"/>
</dbReference>
<reference evidence="1" key="1">
    <citation type="thesis" date="2021" institute="BYU ScholarsArchive" country="Provo, UT, USA">
        <title>Applications of and Algorithms for Genome Assembly and Genomic Analyses with an Emphasis on Marine Teleosts.</title>
        <authorList>
            <person name="Pickett B.D."/>
        </authorList>
    </citation>
    <scope>NUCLEOTIDE SEQUENCE</scope>
    <source>
        <strain evidence="1">HI-2016</strain>
    </source>
</reference>
<evidence type="ECO:0000313" key="2">
    <source>
        <dbReference type="Proteomes" id="UP000824540"/>
    </source>
</evidence>
<protein>
    <submittedName>
        <fullName evidence="1">Uncharacterized protein</fullName>
    </submittedName>
</protein>
<dbReference type="EMBL" id="JAFBMS010000030">
    <property type="protein sequence ID" value="KAG9342179.1"/>
    <property type="molecule type" value="Genomic_DNA"/>
</dbReference>
<keyword evidence="2" id="KW-1185">Reference proteome</keyword>
<dbReference type="OrthoDB" id="6422957at2759"/>
<gene>
    <name evidence="1" type="ORF">JZ751_017179</name>
</gene>
<proteinExistence type="predicted"/>